<accession>F2C8W5</accession>
<dbReference type="PATRIC" id="fig|888813.3.peg.1546"/>
<dbReference type="HOGENOM" id="CLU_051496_0_0_9"/>
<protein>
    <submittedName>
        <fullName evidence="3">Oligopeptide ABC superfamily ATP binding cassette transporter, binding protein</fullName>
    </submittedName>
</protein>
<dbReference type="AlphaFoldDB" id="F2C8W5"/>
<dbReference type="SUPFAM" id="SSF53850">
    <property type="entry name" value="Periplasmic binding protein-like II"/>
    <property type="match status" value="1"/>
</dbReference>
<dbReference type="Gene3D" id="3.10.105.10">
    <property type="entry name" value="Dipeptide-binding Protein, Domain 3"/>
    <property type="match status" value="1"/>
</dbReference>
<gene>
    <name evidence="3" type="primary">aliA</name>
    <name evidence="3" type="ORF">HMPREF9386_1572</name>
</gene>
<dbReference type="EMBL" id="AFBD01000006">
    <property type="protein sequence ID" value="EGF13730.1"/>
    <property type="molecule type" value="Genomic_DNA"/>
</dbReference>
<evidence type="ECO:0000256" key="2">
    <source>
        <dbReference type="SAM" id="MobiDB-lite"/>
    </source>
</evidence>
<proteinExistence type="predicted"/>
<evidence type="ECO:0000256" key="1">
    <source>
        <dbReference type="SAM" id="Coils"/>
    </source>
</evidence>
<feature type="coiled-coil region" evidence="1">
    <location>
        <begin position="118"/>
        <end position="145"/>
    </location>
</feature>
<organism evidence="3 4">
    <name type="scientific">Streptococcus sanguinis SK330</name>
    <dbReference type="NCBI Taxonomy" id="888813"/>
    <lineage>
        <taxon>Bacteria</taxon>
        <taxon>Bacillati</taxon>
        <taxon>Bacillota</taxon>
        <taxon>Bacilli</taxon>
        <taxon>Lactobacillales</taxon>
        <taxon>Streptococcaceae</taxon>
        <taxon>Streptococcus</taxon>
    </lineage>
</organism>
<evidence type="ECO:0000313" key="4">
    <source>
        <dbReference type="Proteomes" id="UP000005955"/>
    </source>
</evidence>
<evidence type="ECO:0000313" key="3">
    <source>
        <dbReference type="EMBL" id="EGF13730.1"/>
    </source>
</evidence>
<name>F2C8W5_STRSA</name>
<reference evidence="3 4" key="1">
    <citation type="submission" date="2011-02" db="EMBL/GenBank/DDBJ databases">
        <authorList>
            <person name="Muzny D."/>
            <person name="Qin X."/>
            <person name="Deng J."/>
            <person name="Jiang H."/>
            <person name="Liu Y."/>
            <person name="Qu J."/>
            <person name="Song X.-Z."/>
            <person name="Zhang L."/>
            <person name="Thornton R."/>
            <person name="Coyle M."/>
            <person name="Francisco L."/>
            <person name="Jackson L."/>
            <person name="Javaid M."/>
            <person name="Korchina V."/>
            <person name="Kovar C."/>
            <person name="Mata R."/>
            <person name="Mathew T."/>
            <person name="Ngo R."/>
            <person name="Nguyen L."/>
            <person name="Nguyen N."/>
            <person name="Okwuonu G."/>
            <person name="Ongeri F."/>
            <person name="Pham C."/>
            <person name="Simmons D."/>
            <person name="Wilczek-Boney K."/>
            <person name="Hale W."/>
            <person name="Jakkamsetti A."/>
            <person name="Pham P."/>
            <person name="Ruth R."/>
            <person name="San Lucas F."/>
            <person name="Warren J."/>
            <person name="Zhang J."/>
            <person name="Zhao Z."/>
            <person name="Zhou C."/>
            <person name="Zhu D."/>
            <person name="Lee S."/>
            <person name="Bess C."/>
            <person name="Blankenburg K."/>
            <person name="Forbes L."/>
            <person name="Fu Q."/>
            <person name="Gubbala S."/>
            <person name="Hirani K."/>
            <person name="Jayaseelan J.C."/>
            <person name="Lara F."/>
            <person name="Munidasa M."/>
            <person name="Palculict T."/>
            <person name="Patil S."/>
            <person name="Pu L.-L."/>
            <person name="Saada N."/>
            <person name="Tang L."/>
            <person name="Weissenberger G."/>
            <person name="Zhu Y."/>
            <person name="Hemphill L."/>
            <person name="Shang Y."/>
            <person name="Youmans B."/>
            <person name="Ayvaz T."/>
            <person name="Ross M."/>
            <person name="Santibanez J."/>
            <person name="Aqrawi P."/>
            <person name="Gross S."/>
            <person name="Joshi V."/>
            <person name="Fowler G."/>
            <person name="Nazareth L."/>
            <person name="Reid J."/>
            <person name="Worley K."/>
            <person name="Petrosino J."/>
            <person name="Highlander S."/>
            <person name="Gibbs R."/>
        </authorList>
    </citation>
    <scope>NUCLEOTIDE SEQUENCE [LARGE SCALE GENOMIC DNA]</scope>
    <source>
        <strain evidence="3 4">SK330</strain>
    </source>
</reference>
<sequence length="232" mass="25745">MKADGVEFPIHLDIPVDQTATSKVQRVQSLKQSIEKTLGTDNVVIDVHQLSKDEVTNITLFAPSAAEEDWDISDNVGWSPDYQDPSTYLDVIKPGGENTKTFLGFDGTDNAAAKQVGLDEYTKLVDEAGAEKQDLNKRYEKYAAAQAWLTDSALLIPVTSRTGRPTLTKVVPFSAPFAWSGAKAREAASYKYMKLQDEPVTTKDYNSAQEKWNKERAESNKKAQEELADHVK</sequence>
<feature type="region of interest" description="Disordered" evidence="2">
    <location>
        <begin position="203"/>
        <end position="232"/>
    </location>
</feature>
<keyword evidence="1" id="KW-0175">Coiled coil</keyword>
<comment type="caution">
    <text evidence="3">The sequence shown here is derived from an EMBL/GenBank/DDBJ whole genome shotgun (WGS) entry which is preliminary data.</text>
</comment>
<dbReference type="Proteomes" id="UP000005955">
    <property type="component" value="Unassembled WGS sequence"/>
</dbReference>
<feature type="compositionally biased region" description="Basic and acidic residues" evidence="2">
    <location>
        <begin position="211"/>
        <end position="232"/>
    </location>
</feature>